<dbReference type="KEGG" id="cak:Caul_2540"/>
<dbReference type="InterPro" id="IPR010239">
    <property type="entry name" value="CHP02001"/>
</dbReference>
<evidence type="ECO:0000313" key="2">
    <source>
        <dbReference type="EMBL" id="ABZ71667.1"/>
    </source>
</evidence>
<dbReference type="eggNOG" id="ENOG502Z9NJ">
    <property type="taxonomic scope" value="Bacteria"/>
</dbReference>
<keyword evidence="1" id="KW-0732">Signal</keyword>
<evidence type="ECO:0000256" key="1">
    <source>
        <dbReference type="SAM" id="SignalP"/>
    </source>
</evidence>
<dbReference type="EMBL" id="CP000927">
    <property type="protein sequence ID" value="ABZ71667.1"/>
    <property type="molecule type" value="Genomic_DNA"/>
</dbReference>
<name>B0SWN9_CAUSK</name>
<feature type="signal peptide" evidence="1">
    <location>
        <begin position="1"/>
        <end position="20"/>
    </location>
</feature>
<organism evidence="2">
    <name type="scientific">Caulobacter sp. (strain K31)</name>
    <dbReference type="NCBI Taxonomy" id="366602"/>
    <lineage>
        <taxon>Bacteria</taxon>
        <taxon>Pseudomonadati</taxon>
        <taxon>Pseudomonadota</taxon>
        <taxon>Alphaproteobacteria</taxon>
        <taxon>Caulobacterales</taxon>
        <taxon>Caulobacteraceae</taxon>
        <taxon>Caulobacter</taxon>
    </lineage>
</organism>
<gene>
    <name evidence="2" type="ordered locus">Caul_2540</name>
</gene>
<dbReference type="OrthoDB" id="9793561at2"/>
<dbReference type="HOGENOM" id="CLU_074587_3_0_5"/>
<accession>B0SWN9</accession>
<dbReference type="STRING" id="366602.Caul_2540"/>
<dbReference type="Pfam" id="PF09694">
    <property type="entry name" value="Gcw_chp"/>
    <property type="match status" value="1"/>
</dbReference>
<dbReference type="NCBIfam" id="TIGR02001">
    <property type="entry name" value="gcw_chp"/>
    <property type="match status" value="1"/>
</dbReference>
<feature type="chain" id="PRO_5002753158" description="Porin domain-containing protein" evidence="1">
    <location>
        <begin position="21"/>
        <end position="227"/>
    </location>
</feature>
<reference evidence="2" key="1">
    <citation type="submission" date="2008-01" db="EMBL/GenBank/DDBJ databases">
        <title>Complete sequence of chromosome of Caulobacter sp. K31.</title>
        <authorList>
            <consortium name="US DOE Joint Genome Institute"/>
            <person name="Copeland A."/>
            <person name="Lucas S."/>
            <person name="Lapidus A."/>
            <person name="Barry K."/>
            <person name="Glavina del Rio T."/>
            <person name="Dalin E."/>
            <person name="Tice H."/>
            <person name="Pitluck S."/>
            <person name="Bruce D."/>
            <person name="Goodwin L."/>
            <person name="Thompson L.S."/>
            <person name="Brettin T."/>
            <person name="Detter J.C."/>
            <person name="Han C."/>
            <person name="Schmutz J."/>
            <person name="Larimer F."/>
            <person name="Land M."/>
            <person name="Hauser L."/>
            <person name="Kyrpides N."/>
            <person name="Kim E."/>
            <person name="Stephens C."/>
            <person name="Richardson P."/>
        </authorList>
    </citation>
    <scope>NUCLEOTIDE SEQUENCE [LARGE SCALE GENOMIC DNA]</scope>
    <source>
        <strain evidence="2">K31</strain>
    </source>
</reference>
<sequence length="227" mass="23725" precursor="true">MRRVILGFIVLATTPATTIAAEASRLTWAAEVGAVSDYRYRGLSLSDGGPAAQGGVTASLANGAYASVWASTIDEYGAGADGKGATVEVDYALGWAFEAAGVSIDAAVTRYTYPGAENVAYFELPLSVSRGWSDWTATVGGSYAPSQKALDHDDNRYVFAKLAWARPSAPVDLAVQVGREKGAYAPEGKWDWSASVSHRFSNVELGLALIDSDADAGALVASVTTNF</sequence>
<evidence type="ECO:0008006" key="3">
    <source>
        <dbReference type="Google" id="ProtNLM"/>
    </source>
</evidence>
<protein>
    <recommendedName>
        <fullName evidence="3">Porin domain-containing protein</fullName>
    </recommendedName>
</protein>
<proteinExistence type="predicted"/>
<dbReference type="AlphaFoldDB" id="B0SWN9"/>